<dbReference type="KEGG" id="gbr:Gbro_0426"/>
<dbReference type="InterPro" id="IPR057037">
    <property type="entry name" value="TPR_rep_actino"/>
</dbReference>
<accession>D0LDE0</accession>
<reference evidence="3" key="1">
    <citation type="submission" date="2009-10" db="EMBL/GenBank/DDBJ databases">
        <title>The complete chromosome of Gordonia bronchialis DSM 43247.</title>
        <authorList>
            <consortium name="US DOE Joint Genome Institute (JGI-PGF)"/>
            <person name="Lucas S."/>
            <person name="Copeland A."/>
            <person name="Lapidus A."/>
            <person name="Glavina del Rio T."/>
            <person name="Dalin E."/>
            <person name="Tice H."/>
            <person name="Bruce D."/>
            <person name="Goodwin L."/>
            <person name="Pitluck S."/>
            <person name="Kyrpides N."/>
            <person name="Mavromatis K."/>
            <person name="Ivanova N."/>
            <person name="Ovchinnikova G."/>
            <person name="Saunders E."/>
            <person name="Brettin T."/>
            <person name="Detter J.C."/>
            <person name="Han C."/>
            <person name="Larimer F."/>
            <person name="Land M."/>
            <person name="Hauser L."/>
            <person name="Markowitz V."/>
            <person name="Cheng J.-F."/>
            <person name="Hugenholtz P."/>
            <person name="Woyke T."/>
            <person name="Wu D."/>
            <person name="Jando M."/>
            <person name="Schneider S."/>
            <person name="Goeker M."/>
            <person name="Klenk H.-P."/>
            <person name="Eisen J.A."/>
        </authorList>
    </citation>
    <scope>NUCLEOTIDE SEQUENCE [LARGE SCALE GENOMIC DNA]</scope>
    <source>
        <strain evidence="3">ATCC 25592 / DSM 43247 / BCRC 13721 / JCM 3198 / KCTC 3076 / NBRC 16047 / NCTC 10667</strain>
    </source>
</reference>
<evidence type="ECO:0000313" key="3">
    <source>
        <dbReference type="Proteomes" id="UP000001219"/>
    </source>
</evidence>
<protein>
    <recommendedName>
        <fullName evidence="1">TPR repeat domain-containing protein</fullName>
    </recommendedName>
</protein>
<dbReference type="Proteomes" id="UP000001219">
    <property type="component" value="Chromosome"/>
</dbReference>
<proteinExistence type="predicted"/>
<dbReference type="RefSeq" id="WP_012832349.1">
    <property type="nucleotide sequence ID" value="NC_013441.1"/>
</dbReference>
<dbReference type="HOGENOM" id="CLU_346063_0_0_11"/>
<dbReference type="OrthoDB" id="4380951at2"/>
<organism evidence="2 3">
    <name type="scientific">Gordonia bronchialis (strain ATCC 25592 / DSM 43247 / BCRC 13721 / JCM 3198 / KCTC 3076 / NBRC 16047 / NCTC 10667)</name>
    <name type="common">Rhodococcus bronchialis</name>
    <dbReference type="NCBI Taxonomy" id="526226"/>
    <lineage>
        <taxon>Bacteria</taxon>
        <taxon>Bacillati</taxon>
        <taxon>Actinomycetota</taxon>
        <taxon>Actinomycetes</taxon>
        <taxon>Mycobacteriales</taxon>
        <taxon>Gordoniaceae</taxon>
        <taxon>Gordonia</taxon>
    </lineage>
</organism>
<dbReference type="Pfam" id="PF23275">
    <property type="entry name" value="TPR_23"/>
    <property type="match status" value="1"/>
</dbReference>
<evidence type="ECO:0000313" key="2">
    <source>
        <dbReference type="EMBL" id="ACY19760.1"/>
    </source>
</evidence>
<gene>
    <name evidence="2" type="ordered locus">Gbro_0426</name>
</gene>
<keyword evidence="3" id="KW-1185">Reference proteome</keyword>
<dbReference type="AlphaFoldDB" id="D0LDE0"/>
<reference evidence="2 3" key="2">
    <citation type="journal article" date="2010" name="Stand. Genomic Sci.">
        <title>Complete genome sequence of Gordonia bronchialis type strain (3410).</title>
        <authorList>
            <person name="Ivanova N."/>
            <person name="Sikorski J."/>
            <person name="Jando M."/>
            <person name="Lapidus A."/>
            <person name="Nolan M."/>
            <person name="Lucas S."/>
            <person name="Del Rio T.G."/>
            <person name="Tice H."/>
            <person name="Copeland A."/>
            <person name="Cheng J.F."/>
            <person name="Chen F."/>
            <person name="Bruce D."/>
            <person name="Goodwin L."/>
            <person name="Pitluck S."/>
            <person name="Mavromatis K."/>
            <person name="Ovchinnikova G."/>
            <person name="Pati A."/>
            <person name="Chen A."/>
            <person name="Palaniappan K."/>
            <person name="Land M."/>
            <person name="Hauser L."/>
            <person name="Chang Y.J."/>
            <person name="Jeffries C.D."/>
            <person name="Chain P."/>
            <person name="Saunders E."/>
            <person name="Han C."/>
            <person name="Detter J.C."/>
            <person name="Brettin T."/>
            <person name="Rohde M."/>
            <person name="Goker M."/>
            <person name="Bristow J."/>
            <person name="Eisen J.A."/>
            <person name="Markowitz V."/>
            <person name="Hugenholtz P."/>
            <person name="Klenk H.P."/>
            <person name="Kyrpides N.C."/>
        </authorList>
    </citation>
    <scope>NUCLEOTIDE SEQUENCE [LARGE SCALE GENOMIC DNA]</scope>
    <source>
        <strain evidence="3">ATCC 25592 / DSM 43247 / BCRC 13721 / JCM 3198 / KCTC 3076 / NBRC 16047 / NCTC 10667</strain>
    </source>
</reference>
<sequence>MSTPAAFDVTLWQPQMMLPVAADLRTMARTILDQGNPTYNAVVGLDRTSDWVGKSRGAADDRADAVKKWLFNISDNLSDVATSIEKGCENIANQKSYLDKLTAEADDAGYVLSDPMDASWPLQLKTGREEKSGDPDAMRSWSGRLVAQANDTFTAVNDFARSLTVELGQITTLTPPQLALNGTMGTRDVAMARDGWTPDEIRRVAQHLKDAQLTPEQIQALRNGGTANVPPGLVSYLRNLYNGLSPKDALALRYALNGLGDGSGRAFANGITSLSSERVAGGGTAGGFSELPKWMQDMMTERVPVDRPENYDGFARSFALGQLLSGATVPPGVRTGTELTLKTANLAAAARSRFGVDSYMADFALRSEWGVDNGLADPTGTDGRIASPARYHSTMEALLNTGLINHESATTVLTGQGPGLPENYDRAATIEHLASHDWRDHGAVLGHLTDWIDDYALDQQDGYKPELSARAFRGLFDATTGPQQFDHLMNIGGADKPALGDINPLFAKALEEASHPYFNVLAGGNPYNYGFNPGAADHLIGLGDPKEGELTRDFDLQDRVRRLFGLISSGDTNPPGLTGLTAREQLIQDIGYRQSVNAGMVPDALRQGNGFDADIAARNGWLQHLLRDGVTANSFDNWFDARPGDQRIDAQDFNSIKSNVNTIVKEGIKLLPIPGSSYVATGAGMLIDWAHAPTSTPPHEGIAPTRVGVDDTLLEQHWAAWMATHPQAIPGNKIDALLFYPDGSLKPLGVVVAENNSDTAKHPTISEPTLVQIIVKRLQAQGLDLTNYDATYNRYAGDDDDAISADEYDKELLGRK</sequence>
<feature type="domain" description="TPR repeat" evidence="1">
    <location>
        <begin position="211"/>
        <end position="451"/>
    </location>
</feature>
<dbReference type="EMBL" id="CP001802">
    <property type="protein sequence ID" value="ACY19760.1"/>
    <property type="molecule type" value="Genomic_DNA"/>
</dbReference>
<evidence type="ECO:0000259" key="1">
    <source>
        <dbReference type="Pfam" id="PF23275"/>
    </source>
</evidence>
<name>D0LDE0_GORB4</name>
<dbReference type="eggNOG" id="ENOG5033TG7">
    <property type="taxonomic scope" value="Bacteria"/>
</dbReference>